<dbReference type="GO" id="GO:0042853">
    <property type="term" value="P:L-alanine catabolic process"/>
    <property type="evidence" value="ECO:0007669"/>
    <property type="project" value="UniProtKB-UniPathway"/>
</dbReference>
<keyword evidence="3" id="KW-0032">Aminotransferase</keyword>
<accession>A0A7R9UEY1</accession>
<name>A0A7R9UEY1_9STRA</name>
<dbReference type="UniPathway" id="UPA00528">
    <property type="reaction ID" value="UER00586"/>
</dbReference>
<evidence type="ECO:0000256" key="7">
    <source>
        <dbReference type="SAM" id="SignalP"/>
    </source>
</evidence>
<feature type="domain" description="Aminotransferase class I/classII large" evidence="8">
    <location>
        <begin position="102"/>
        <end position="493"/>
    </location>
</feature>
<evidence type="ECO:0000256" key="1">
    <source>
        <dbReference type="ARBA" id="ARBA00001933"/>
    </source>
</evidence>
<dbReference type="GO" id="GO:0030170">
    <property type="term" value="F:pyridoxal phosphate binding"/>
    <property type="evidence" value="ECO:0007669"/>
    <property type="project" value="InterPro"/>
</dbReference>
<evidence type="ECO:0000259" key="8">
    <source>
        <dbReference type="Pfam" id="PF00155"/>
    </source>
</evidence>
<sequence>MPSKQVPRAVVALGIVSRALASLSAETMNEQVRAAAYAVRGPIVQRAALIEEQLKKGEKLPFSKTVACNIGNPQALMQKPLSFHRQVISLILFPEALDDPEQRMRIPADVVERAERYRSSMPNVGAYTASQGLPIVRQEVVDFISRRDGTPAGNPDNIFLTNGASDGVRMIYQCCIRAPRDGVRDGVLVPIPQYPLYSALTTLYTGELVPYFLNEASGWTVTADDLREQLKEARKDGVDVRALVVINPGNPTGNTLPLPIMREIVDLCAKEGLVLLADEVYQSNIWDDSLPFHSFRSVAIEMGHTEDFNPTGKGLQLVSFHSCSKGFYGECGLRGGYFEIFGIDPEVRAQISKLSSISLCSNTLGQLATGLLVRPPQEGEPSYAKYVSERDAILESMKRRAELLSESFNKIPGMSCQPIAGALYAFPSIELPKAFVEEAEEQGKAPDAMYCMRLLEDTGIVCVPGSGFGQVDGTHHFRTTILPPEEEMPGVVASITQFHAGIWERYGEA</sequence>
<dbReference type="AlphaFoldDB" id="A0A7R9UEY1"/>
<feature type="chain" id="PRO_5031119748" description="Aminotransferase class I/classII large domain-containing protein" evidence="7">
    <location>
        <begin position="22"/>
        <end position="509"/>
    </location>
</feature>
<evidence type="ECO:0000256" key="2">
    <source>
        <dbReference type="ARBA" id="ARBA00011738"/>
    </source>
</evidence>
<feature type="signal peptide" evidence="7">
    <location>
        <begin position="1"/>
        <end position="21"/>
    </location>
</feature>
<evidence type="ECO:0000256" key="5">
    <source>
        <dbReference type="ARBA" id="ARBA00022898"/>
    </source>
</evidence>
<dbReference type="InterPro" id="IPR015421">
    <property type="entry name" value="PyrdxlP-dep_Trfase_major"/>
</dbReference>
<dbReference type="EMBL" id="HBEA01018123">
    <property type="protein sequence ID" value="CAD8264267.1"/>
    <property type="molecule type" value="Transcribed_RNA"/>
</dbReference>
<gene>
    <name evidence="9" type="ORF">PPYR1160_LOCUS13770</name>
</gene>
<keyword evidence="5" id="KW-0663">Pyridoxal phosphate</keyword>
<dbReference type="GO" id="GO:0004021">
    <property type="term" value="F:L-alanine:2-oxoglutarate aminotransferase activity"/>
    <property type="evidence" value="ECO:0007669"/>
    <property type="project" value="TreeGrafter"/>
</dbReference>
<dbReference type="InterPro" id="IPR015424">
    <property type="entry name" value="PyrdxlP-dep_Trfase"/>
</dbReference>
<dbReference type="Gene3D" id="3.90.1150.10">
    <property type="entry name" value="Aspartate Aminotransferase, domain 1"/>
    <property type="match status" value="1"/>
</dbReference>
<evidence type="ECO:0000256" key="3">
    <source>
        <dbReference type="ARBA" id="ARBA00022576"/>
    </source>
</evidence>
<dbReference type="PANTHER" id="PTHR11751:SF29">
    <property type="entry name" value="ALANINE TRANSAMINASE"/>
    <property type="match status" value="1"/>
</dbReference>
<comment type="cofactor">
    <cofactor evidence="1">
        <name>pyridoxal 5'-phosphate</name>
        <dbReference type="ChEBI" id="CHEBI:597326"/>
    </cofactor>
</comment>
<evidence type="ECO:0000256" key="4">
    <source>
        <dbReference type="ARBA" id="ARBA00022679"/>
    </source>
</evidence>
<dbReference type="InterPro" id="IPR015422">
    <property type="entry name" value="PyrdxlP-dep_Trfase_small"/>
</dbReference>
<dbReference type="FunFam" id="3.90.1150.10:FF:000010">
    <property type="entry name" value="Alanine aminotransferase 2"/>
    <property type="match status" value="1"/>
</dbReference>
<reference evidence="9" key="1">
    <citation type="submission" date="2021-01" db="EMBL/GenBank/DDBJ databases">
        <authorList>
            <person name="Corre E."/>
            <person name="Pelletier E."/>
            <person name="Niang G."/>
            <person name="Scheremetjew M."/>
            <person name="Finn R."/>
            <person name="Kale V."/>
            <person name="Holt S."/>
            <person name="Cochrane G."/>
            <person name="Meng A."/>
            <person name="Brown T."/>
            <person name="Cohen L."/>
        </authorList>
    </citation>
    <scope>NUCLEOTIDE SEQUENCE</scope>
    <source>
        <strain evidence="9">CCMP2078</strain>
    </source>
</reference>
<dbReference type="Gene3D" id="1.10.287.1970">
    <property type="match status" value="1"/>
</dbReference>
<dbReference type="PANTHER" id="PTHR11751">
    <property type="entry name" value="ALANINE AMINOTRANSFERASE"/>
    <property type="match status" value="1"/>
</dbReference>
<protein>
    <recommendedName>
        <fullName evidence="8">Aminotransferase class I/classII large domain-containing protein</fullName>
    </recommendedName>
</protein>
<keyword evidence="7" id="KW-0732">Signal</keyword>
<evidence type="ECO:0000313" key="9">
    <source>
        <dbReference type="EMBL" id="CAD8264267.1"/>
    </source>
</evidence>
<organism evidence="9">
    <name type="scientific">Pinguiococcus pyrenoidosus</name>
    <dbReference type="NCBI Taxonomy" id="172671"/>
    <lineage>
        <taxon>Eukaryota</taxon>
        <taxon>Sar</taxon>
        <taxon>Stramenopiles</taxon>
        <taxon>Ochrophyta</taxon>
        <taxon>Pinguiophyceae</taxon>
        <taxon>Pinguiochrysidales</taxon>
        <taxon>Pinguiochrysidaceae</taxon>
        <taxon>Pinguiococcus</taxon>
    </lineage>
</organism>
<dbReference type="CDD" id="cd00609">
    <property type="entry name" value="AAT_like"/>
    <property type="match status" value="1"/>
</dbReference>
<comment type="similarity">
    <text evidence="6">Belongs to the class-I pyridoxal-phosphate-dependent aminotransferase family. Alanine aminotransferase subfamily.</text>
</comment>
<keyword evidence="4" id="KW-0808">Transferase</keyword>
<proteinExistence type="inferred from homology"/>
<evidence type="ECO:0000256" key="6">
    <source>
        <dbReference type="ARBA" id="ARBA00025785"/>
    </source>
</evidence>
<comment type="subunit">
    <text evidence="2">Homodimer.</text>
</comment>
<dbReference type="Gene3D" id="3.40.640.10">
    <property type="entry name" value="Type I PLP-dependent aspartate aminotransferase-like (Major domain)"/>
    <property type="match status" value="1"/>
</dbReference>
<dbReference type="InterPro" id="IPR004839">
    <property type="entry name" value="Aminotransferase_I/II_large"/>
</dbReference>
<dbReference type="Pfam" id="PF00155">
    <property type="entry name" value="Aminotran_1_2"/>
    <property type="match status" value="1"/>
</dbReference>
<dbReference type="FunFam" id="3.40.640.10:FF:000012">
    <property type="entry name" value="alanine aminotransferase 2"/>
    <property type="match status" value="1"/>
</dbReference>
<dbReference type="SUPFAM" id="SSF53383">
    <property type="entry name" value="PLP-dependent transferases"/>
    <property type="match status" value="1"/>
</dbReference>
<dbReference type="InterPro" id="IPR045088">
    <property type="entry name" value="ALAT1/2-like"/>
</dbReference>